<comment type="caution">
    <text evidence="2">The sequence shown here is derived from an EMBL/GenBank/DDBJ whole genome shotgun (WGS) entry which is preliminary data.</text>
</comment>
<accession>A0ABR6F224</accession>
<evidence type="ECO:0000313" key="2">
    <source>
        <dbReference type="EMBL" id="MBB2151578.1"/>
    </source>
</evidence>
<evidence type="ECO:0000256" key="1">
    <source>
        <dbReference type="SAM" id="Phobius"/>
    </source>
</evidence>
<organism evidence="2 3">
    <name type="scientific">Pedobacter gandavensis</name>
    <dbReference type="NCBI Taxonomy" id="2679963"/>
    <lineage>
        <taxon>Bacteria</taxon>
        <taxon>Pseudomonadati</taxon>
        <taxon>Bacteroidota</taxon>
        <taxon>Sphingobacteriia</taxon>
        <taxon>Sphingobacteriales</taxon>
        <taxon>Sphingobacteriaceae</taxon>
        <taxon>Pedobacter</taxon>
    </lineage>
</organism>
<dbReference type="EMBL" id="WNXC01000010">
    <property type="protein sequence ID" value="MBB2151578.1"/>
    <property type="molecule type" value="Genomic_DNA"/>
</dbReference>
<sequence length="117" mass="12912">MVFLVILIVSFLLQMVLPWWIIIVIAFATCGLIGKTAKISLWAPFFAILLLWTGMALVKSIPNDHILAKRVAEMIGVKSWYLVLTLTAILGAFAAAVSGFCGYQFRKALLNKNQVAN</sequence>
<dbReference type="Proteomes" id="UP000636110">
    <property type="component" value="Unassembled WGS sequence"/>
</dbReference>
<keyword evidence="1" id="KW-0812">Transmembrane</keyword>
<gene>
    <name evidence="2" type="ORF">GM920_21940</name>
</gene>
<name>A0ABR6F224_9SPHI</name>
<keyword evidence="3" id="KW-1185">Reference proteome</keyword>
<feature type="transmembrane region" description="Helical" evidence="1">
    <location>
        <begin position="41"/>
        <end position="61"/>
    </location>
</feature>
<evidence type="ECO:0008006" key="4">
    <source>
        <dbReference type="Google" id="ProtNLM"/>
    </source>
</evidence>
<protein>
    <recommendedName>
        <fullName evidence="4">Transmembrane protein</fullName>
    </recommendedName>
</protein>
<proteinExistence type="predicted"/>
<feature type="transmembrane region" description="Helical" evidence="1">
    <location>
        <begin position="6"/>
        <end position="34"/>
    </location>
</feature>
<keyword evidence="1" id="KW-1133">Transmembrane helix</keyword>
<evidence type="ECO:0000313" key="3">
    <source>
        <dbReference type="Proteomes" id="UP000636110"/>
    </source>
</evidence>
<feature type="transmembrane region" description="Helical" evidence="1">
    <location>
        <begin position="81"/>
        <end position="103"/>
    </location>
</feature>
<keyword evidence="1" id="KW-0472">Membrane</keyword>
<reference evidence="2 3" key="1">
    <citation type="submission" date="2019-11" db="EMBL/GenBank/DDBJ databases">
        <title>Description of Pedobacter sp. LMG 31462T.</title>
        <authorList>
            <person name="Carlier A."/>
            <person name="Qi S."/>
            <person name="Vandamme P."/>
        </authorList>
    </citation>
    <scope>NUCLEOTIDE SEQUENCE [LARGE SCALE GENOMIC DNA]</scope>
    <source>
        <strain evidence="2 3">LMG 31462</strain>
    </source>
</reference>